<feature type="domain" description="LysM" evidence="3">
    <location>
        <begin position="410"/>
        <end position="459"/>
    </location>
</feature>
<feature type="compositionally biased region" description="Basic and acidic residues" evidence="1">
    <location>
        <begin position="241"/>
        <end position="266"/>
    </location>
</feature>
<protein>
    <recommendedName>
        <fullName evidence="3">LysM domain-containing protein</fullName>
    </recommendedName>
</protein>
<dbReference type="EMBL" id="UOGL01000101">
    <property type="protein sequence ID" value="VAX37110.1"/>
    <property type="molecule type" value="Genomic_DNA"/>
</dbReference>
<feature type="compositionally biased region" description="Polar residues" evidence="1">
    <location>
        <begin position="46"/>
        <end position="58"/>
    </location>
</feature>
<evidence type="ECO:0000313" key="4">
    <source>
        <dbReference type="EMBL" id="VAX37110.1"/>
    </source>
</evidence>
<dbReference type="PROSITE" id="PS51782">
    <property type="entry name" value="LYSM"/>
    <property type="match status" value="2"/>
</dbReference>
<feature type="compositionally biased region" description="Low complexity" evidence="1">
    <location>
        <begin position="227"/>
        <end position="237"/>
    </location>
</feature>
<keyword evidence="2" id="KW-1133">Transmembrane helix</keyword>
<dbReference type="InterPro" id="IPR052196">
    <property type="entry name" value="Bact_Kbp"/>
</dbReference>
<feature type="domain" description="LysM" evidence="3">
    <location>
        <begin position="320"/>
        <end position="369"/>
    </location>
</feature>
<dbReference type="InterPro" id="IPR018392">
    <property type="entry name" value="LysM"/>
</dbReference>
<proteinExistence type="predicted"/>
<accession>A0A3B1DQ14</accession>
<dbReference type="InterPro" id="IPR036779">
    <property type="entry name" value="LysM_dom_sf"/>
</dbReference>
<sequence length="470" mass="52000">MASETKIGFALILVLVVAFGLVVYQKQAKQQELIAQLSGEERSNAESKQNAPAKLTSNIEDENNPVEITADPFAEEKEIAQNSQGGREPQALPTSFRDEQSAPAQLMPIEKSNQKKQDVDPFAEPETPDQEIASNKKSEKSPAQLDGQLGLPEETLAKNNPASPFETEKNLPKETTTQQLPEQTPFDNSFSSNKEDEPPKNAFDEPVKKEEGVNSSPFDKPLPPETTPTKTTPVATTENDPFSKPEEPVPPKEKSSFNDSPEDKNQTKVADLPPLKKDAPFGSSDTQPDNVKPLETKPTEAQPFKREPVEAKPVGNRADKIYVVEQNDNYWNISKVVYGQGGYFRALARYNLNRIRNPKRLKPGMKVLVPTVERLKKRFPKDCPRTVSAITAEGKAIVESGFRLSETGEPTYIIGSGDTLGSIARGHLGRASRWVQIYQMNREAVKNPKKLKIGTVLQLPADASRVRLVH</sequence>
<feature type="compositionally biased region" description="Basic and acidic residues" evidence="1">
    <location>
        <begin position="193"/>
        <end position="212"/>
    </location>
</feature>
<keyword evidence="2" id="KW-0472">Membrane</keyword>
<dbReference type="SMART" id="SM00257">
    <property type="entry name" value="LysM"/>
    <property type="match status" value="2"/>
</dbReference>
<dbReference type="Pfam" id="PF01476">
    <property type="entry name" value="LysM"/>
    <property type="match status" value="2"/>
</dbReference>
<evidence type="ECO:0000259" key="3">
    <source>
        <dbReference type="PROSITE" id="PS51782"/>
    </source>
</evidence>
<organism evidence="4">
    <name type="scientific">hydrothermal vent metagenome</name>
    <dbReference type="NCBI Taxonomy" id="652676"/>
    <lineage>
        <taxon>unclassified sequences</taxon>
        <taxon>metagenomes</taxon>
        <taxon>ecological metagenomes</taxon>
    </lineage>
</organism>
<dbReference type="PANTHER" id="PTHR34700">
    <property type="entry name" value="POTASSIUM BINDING PROTEIN KBP"/>
    <property type="match status" value="1"/>
</dbReference>
<dbReference type="Gene3D" id="3.10.350.10">
    <property type="entry name" value="LysM domain"/>
    <property type="match status" value="2"/>
</dbReference>
<feature type="transmembrane region" description="Helical" evidence="2">
    <location>
        <begin position="7"/>
        <end position="24"/>
    </location>
</feature>
<name>A0A3B1DQ14_9ZZZZ</name>
<reference evidence="4" key="1">
    <citation type="submission" date="2018-06" db="EMBL/GenBank/DDBJ databases">
        <authorList>
            <person name="Zhirakovskaya E."/>
        </authorList>
    </citation>
    <scope>NUCLEOTIDE SEQUENCE</scope>
</reference>
<dbReference type="CDD" id="cd00118">
    <property type="entry name" value="LysM"/>
    <property type="match status" value="2"/>
</dbReference>
<feature type="compositionally biased region" description="Basic and acidic residues" evidence="1">
    <location>
        <begin position="292"/>
        <end position="301"/>
    </location>
</feature>
<dbReference type="AlphaFoldDB" id="A0A3B1DQ14"/>
<evidence type="ECO:0000256" key="2">
    <source>
        <dbReference type="SAM" id="Phobius"/>
    </source>
</evidence>
<evidence type="ECO:0000256" key="1">
    <source>
        <dbReference type="SAM" id="MobiDB-lite"/>
    </source>
</evidence>
<gene>
    <name evidence="4" type="ORF">MNBD_PLANCTO02-849</name>
</gene>
<feature type="compositionally biased region" description="Low complexity" evidence="1">
    <location>
        <begin position="174"/>
        <end position="185"/>
    </location>
</feature>
<dbReference type="PANTHER" id="PTHR34700:SF3">
    <property type="entry name" value="PHAGE-LIKE ELEMENT PBSX PROTEIN XKDQ"/>
    <property type="match status" value="1"/>
</dbReference>
<keyword evidence="2" id="KW-0812">Transmembrane</keyword>
<feature type="region of interest" description="Disordered" evidence="1">
    <location>
        <begin position="38"/>
        <end position="301"/>
    </location>
</feature>